<name>A0ABW7UPG7_9ACTN</name>
<sequence>MPTGLIAFVAVAAAVVVLRRIAPDAPRTFRVPLYPVVPVLCALSCLYLAYLLPGITWTLFAVWLLLAAGLYLCFGRRHSRLRGNEAAPDGEAPVTDGVAASSAGESDPRAPRV</sequence>
<proteinExistence type="predicted"/>
<keyword evidence="2" id="KW-0472">Membrane</keyword>
<evidence type="ECO:0000256" key="2">
    <source>
        <dbReference type="SAM" id="Phobius"/>
    </source>
</evidence>
<keyword evidence="2" id="KW-1133">Transmembrane helix</keyword>
<evidence type="ECO:0000313" key="5">
    <source>
        <dbReference type="Proteomes" id="UP001611548"/>
    </source>
</evidence>
<feature type="transmembrane region" description="Helical" evidence="2">
    <location>
        <begin position="55"/>
        <end position="74"/>
    </location>
</feature>
<feature type="transmembrane region" description="Helical" evidence="2">
    <location>
        <begin position="6"/>
        <end position="22"/>
    </location>
</feature>
<organism evidence="4 5">
    <name type="scientific">Streptomyces pathocidini</name>
    <dbReference type="NCBI Taxonomy" id="1650571"/>
    <lineage>
        <taxon>Bacteria</taxon>
        <taxon>Bacillati</taxon>
        <taxon>Actinomycetota</taxon>
        <taxon>Actinomycetes</taxon>
        <taxon>Kitasatosporales</taxon>
        <taxon>Streptomycetaceae</taxon>
        <taxon>Streptomyces</taxon>
    </lineage>
</organism>
<accession>A0ABW7UPG7</accession>
<feature type="domain" description="Cationic amino acid transporter C-terminal" evidence="3">
    <location>
        <begin position="29"/>
        <end position="79"/>
    </location>
</feature>
<evidence type="ECO:0000313" key="4">
    <source>
        <dbReference type="EMBL" id="MFI1963224.1"/>
    </source>
</evidence>
<gene>
    <name evidence="4" type="ORF">ACH429_03645</name>
</gene>
<dbReference type="Pfam" id="PF13906">
    <property type="entry name" value="AA_permease_C"/>
    <property type="match status" value="1"/>
</dbReference>
<dbReference type="Proteomes" id="UP001611548">
    <property type="component" value="Unassembled WGS sequence"/>
</dbReference>
<keyword evidence="5" id="KW-1185">Reference proteome</keyword>
<comment type="caution">
    <text evidence="4">The sequence shown here is derived from an EMBL/GenBank/DDBJ whole genome shotgun (WGS) entry which is preliminary data.</text>
</comment>
<feature type="region of interest" description="Disordered" evidence="1">
    <location>
        <begin position="83"/>
        <end position="113"/>
    </location>
</feature>
<reference evidence="4 5" key="1">
    <citation type="submission" date="2024-10" db="EMBL/GenBank/DDBJ databases">
        <title>The Natural Products Discovery Center: Release of the First 8490 Sequenced Strains for Exploring Actinobacteria Biosynthetic Diversity.</title>
        <authorList>
            <person name="Kalkreuter E."/>
            <person name="Kautsar S.A."/>
            <person name="Yang D."/>
            <person name="Bader C.D."/>
            <person name="Teijaro C.N."/>
            <person name="Fluegel L."/>
            <person name="Davis C.M."/>
            <person name="Simpson J.R."/>
            <person name="Lauterbach L."/>
            <person name="Steele A.D."/>
            <person name="Gui C."/>
            <person name="Meng S."/>
            <person name="Li G."/>
            <person name="Viehrig K."/>
            <person name="Ye F."/>
            <person name="Su P."/>
            <person name="Kiefer A.F."/>
            <person name="Nichols A."/>
            <person name="Cepeda A.J."/>
            <person name="Yan W."/>
            <person name="Fan B."/>
            <person name="Jiang Y."/>
            <person name="Adhikari A."/>
            <person name="Zheng C.-J."/>
            <person name="Schuster L."/>
            <person name="Cowan T.M."/>
            <person name="Smanski M.J."/>
            <person name="Chevrette M.G."/>
            <person name="De Carvalho L.P.S."/>
            <person name="Shen B."/>
        </authorList>
    </citation>
    <scope>NUCLEOTIDE SEQUENCE [LARGE SCALE GENOMIC DNA]</scope>
    <source>
        <strain evidence="4 5">NPDC020327</strain>
    </source>
</reference>
<keyword evidence="2" id="KW-0812">Transmembrane</keyword>
<feature type="transmembrane region" description="Helical" evidence="2">
    <location>
        <begin position="31"/>
        <end position="49"/>
    </location>
</feature>
<evidence type="ECO:0000256" key="1">
    <source>
        <dbReference type="SAM" id="MobiDB-lite"/>
    </source>
</evidence>
<protein>
    <submittedName>
        <fullName evidence="4">Amino acid permease C-terminal domain-containing protein</fullName>
    </submittedName>
</protein>
<dbReference type="Gene3D" id="1.20.1740.10">
    <property type="entry name" value="Amino acid/polyamine transporter I"/>
    <property type="match status" value="1"/>
</dbReference>
<dbReference type="InterPro" id="IPR029485">
    <property type="entry name" value="CAT_C"/>
</dbReference>
<dbReference type="RefSeq" id="WP_079101447.1">
    <property type="nucleotide sequence ID" value="NZ_JBIRWE010000001.1"/>
</dbReference>
<dbReference type="EMBL" id="JBIRWE010000001">
    <property type="protein sequence ID" value="MFI1963224.1"/>
    <property type="molecule type" value="Genomic_DNA"/>
</dbReference>
<evidence type="ECO:0000259" key="3">
    <source>
        <dbReference type="Pfam" id="PF13906"/>
    </source>
</evidence>